<proteinExistence type="predicted"/>
<accession>A0A7I9ZY22</accession>
<dbReference type="Proteomes" id="UP000491181">
    <property type="component" value="Unassembled WGS sequence"/>
</dbReference>
<dbReference type="RefSeq" id="WP_167830030.1">
    <property type="nucleotide sequence ID" value="NZ_BLLS01000002.1"/>
</dbReference>
<dbReference type="AlphaFoldDB" id="A0A7I9ZY22"/>
<organism evidence="2 3">
    <name type="scientific">Bacteroides acidifaciens</name>
    <dbReference type="NCBI Taxonomy" id="85831"/>
    <lineage>
        <taxon>Bacteria</taxon>
        <taxon>Pseudomonadati</taxon>
        <taxon>Bacteroidota</taxon>
        <taxon>Bacteroidia</taxon>
        <taxon>Bacteroidales</taxon>
        <taxon>Bacteroidaceae</taxon>
        <taxon>Bacteroides</taxon>
    </lineage>
</organism>
<evidence type="ECO:0000313" key="2">
    <source>
        <dbReference type="EMBL" id="GFH84812.1"/>
    </source>
</evidence>
<dbReference type="InterPro" id="IPR001387">
    <property type="entry name" value="Cro/C1-type_HTH"/>
</dbReference>
<dbReference type="Gene3D" id="1.10.260.40">
    <property type="entry name" value="lambda repressor-like DNA-binding domains"/>
    <property type="match status" value="1"/>
</dbReference>
<dbReference type="SUPFAM" id="SSF47413">
    <property type="entry name" value="lambda repressor-like DNA-binding domains"/>
    <property type="match status" value="1"/>
</dbReference>
<sequence length="151" mass="17461">MKIIIKIGESQLPLQVKDEYEKELCFKAQKIINDKLLAYSRVYYTTEETVLFKMLLFDSVLSDLKDEGEDEELSQELFGKMQRPSKMEGIKDRIVYIMEKEKLSIPLFAKKIGIGPSTLLHIIRGKNAPSLQVVQAIHKAYPDIDLNWLIE</sequence>
<dbReference type="EMBL" id="BLLS01000002">
    <property type="protein sequence ID" value="GFH84812.1"/>
    <property type="molecule type" value="Genomic_DNA"/>
</dbReference>
<dbReference type="Pfam" id="PF01381">
    <property type="entry name" value="HTH_3"/>
    <property type="match status" value="1"/>
</dbReference>
<evidence type="ECO:0000313" key="3">
    <source>
        <dbReference type="Proteomes" id="UP000491181"/>
    </source>
</evidence>
<dbReference type="CDD" id="cd00093">
    <property type="entry name" value="HTH_XRE"/>
    <property type="match status" value="1"/>
</dbReference>
<dbReference type="InterPro" id="IPR010982">
    <property type="entry name" value="Lambda_DNA-bd_dom_sf"/>
</dbReference>
<comment type="caution">
    <text evidence="2">The sequence shown here is derived from an EMBL/GenBank/DDBJ whole genome shotgun (WGS) entry which is preliminary data.</text>
</comment>
<protein>
    <recommendedName>
        <fullName evidence="1">HTH cro/C1-type domain-containing protein</fullName>
    </recommendedName>
</protein>
<evidence type="ECO:0000259" key="1">
    <source>
        <dbReference type="PROSITE" id="PS50943"/>
    </source>
</evidence>
<dbReference type="GO" id="GO:0003677">
    <property type="term" value="F:DNA binding"/>
    <property type="evidence" value="ECO:0007669"/>
    <property type="project" value="InterPro"/>
</dbReference>
<reference evidence="2 3" key="1">
    <citation type="journal article" date="2020" name="Microbiome">
        <title>Single-cell genomics of uncultured bacteria reveals dietary fiber responders in the mouse gut microbiota.</title>
        <authorList>
            <person name="Chijiiwa R."/>
            <person name="Hosokawa M."/>
            <person name="Kogawa M."/>
            <person name="Nishikawa Y."/>
            <person name="Ide K."/>
            <person name="Sakanashi C."/>
            <person name="Takahashi K."/>
            <person name="Takeyama H."/>
        </authorList>
    </citation>
    <scope>NUCLEOTIDE SEQUENCE [LARGE SCALE GENOMIC DNA]</scope>
    <source>
        <strain evidence="2">IMSAGC_001</strain>
    </source>
</reference>
<gene>
    <name evidence="2" type="ORF">IMSAGC001_00207</name>
</gene>
<dbReference type="PROSITE" id="PS50943">
    <property type="entry name" value="HTH_CROC1"/>
    <property type="match status" value="1"/>
</dbReference>
<feature type="domain" description="HTH cro/C1-type" evidence="1">
    <location>
        <begin position="94"/>
        <end position="149"/>
    </location>
</feature>
<dbReference type="SMART" id="SM00530">
    <property type="entry name" value="HTH_XRE"/>
    <property type="match status" value="1"/>
</dbReference>
<name>A0A7I9ZY22_9BACE</name>